<feature type="signal peptide" evidence="3">
    <location>
        <begin position="1"/>
        <end position="23"/>
    </location>
</feature>
<evidence type="ECO:0000313" key="6">
    <source>
        <dbReference type="Proteomes" id="UP001515943"/>
    </source>
</evidence>
<feature type="transmembrane region" description="Helical" evidence="2">
    <location>
        <begin position="591"/>
        <end position="612"/>
    </location>
</feature>
<protein>
    <submittedName>
        <fullName evidence="5">VWA domain-containing protein</fullName>
    </submittedName>
</protein>
<dbReference type="Proteomes" id="UP001515943">
    <property type="component" value="Unassembled WGS sequence"/>
</dbReference>
<keyword evidence="3" id="KW-0732">Signal</keyword>
<dbReference type="RefSeq" id="WP_167980479.1">
    <property type="nucleotide sequence ID" value="NZ_VSRL01000462.1"/>
</dbReference>
<keyword evidence="2" id="KW-0812">Transmembrane</keyword>
<comment type="caution">
    <text evidence="5">The sequence shown here is derived from an EMBL/GenBank/DDBJ whole genome shotgun (WGS) entry which is preliminary data.</text>
</comment>
<dbReference type="InterPro" id="IPR036465">
    <property type="entry name" value="vWFA_dom_sf"/>
</dbReference>
<feature type="region of interest" description="Disordered" evidence="1">
    <location>
        <begin position="712"/>
        <end position="743"/>
    </location>
</feature>
<keyword evidence="2" id="KW-1133">Transmembrane helix</keyword>
<gene>
    <name evidence="5" type="ORF">FXN61_47380</name>
</gene>
<organism evidence="5 6">
    <name type="scientific">Lentzea indica</name>
    <dbReference type="NCBI Taxonomy" id="2604800"/>
    <lineage>
        <taxon>Bacteria</taxon>
        <taxon>Bacillati</taxon>
        <taxon>Actinomycetota</taxon>
        <taxon>Actinomycetes</taxon>
        <taxon>Pseudonocardiales</taxon>
        <taxon>Pseudonocardiaceae</taxon>
        <taxon>Lentzea</taxon>
    </lineage>
</organism>
<proteinExistence type="predicted"/>
<dbReference type="PROSITE" id="PS50234">
    <property type="entry name" value="VWFA"/>
    <property type="match status" value="1"/>
</dbReference>
<sequence length="743" mass="77915">MRLSVLAPAAVAMLLSTSSPSGAAQQQQQPEPVITPANIVVLVDESSSISPQDMDREREAAALIALGEFAPSSTIAVVGFGSDNGGQSPVDVVCPPSTVATAQDRQRLSDCTRTLRSRKQGEGEGTDHAAALQQALSYLQGDKNGPKLIFLLTDGKLDVTDSPRYGPDNIGDQRNRTASELIGTLLQQANREKVQVWPLGFGTVDQAQLDRFAKGSFQGQCGVRSPTPAATVVSSSADVAQALIKAFQAARCAGASDIQRTPLSSGGTAEAKVTIPMIATDGSILVTKHDSRISVSYVDPEGRTVPKSGTQGDSTFQVSGENGTVEGLRIVNPLPGTWTVKISSAPGVPPLDVSTVVMYQGAVRSSMTVNPPAPQPGQEVVVALSLHTRSRSITDPSALKDLSFTADIAGDGFTTPIPLNDDAHDGDSRGQDGVYSGKIVIPDQAKGTVKFTGTVAGIGISSDTRTVDAALVTGPRPLAATTTFGNTDWNVAPGDTVNGKVTVTNNSGRARKARIIVADAAPGTVASIPGDQTVLDVPPSGTSTFDFGLAFSDDTVKGANALTLRVVDDENPDDVIYEWRITATVAEPPPLVPIAIAVTVAAVLTTAVVLFLHRRRRRDVRGLVVHLYDGHQPRGDLAAPEQPSSVFRFHLGEAGAGVPHLAHSAGGEDSYELRRVGGQLRLRTPYGDTQALHLGERADVSQTLSIEVRDEHAPVGFPGDHPPDQFTAQEPQERPSGGNHHLL</sequence>
<feature type="chain" id="PRO_5046443066" evidence="3">
    <location>
        <begin position="24"/>
        <end position="743"/>
    </location>
</feature>
<dbReference type="InterPro" id="IPR002035">
    <property type="entry name" value="VWF_A"/>
</dbReference>
<dbReference type="SUPFAM" id="SSF53300">
    <property type="entry name" value="vWA-like"/>
    <property type="match status" value="1"/>
</dbReference>
<dbReference type="Pfam" id="PF13519">
    <property type="entry name" value="VWA_2"/>
    <property type="match status" value="1"/>
</dbReference>
<evidence type="ECO:0000256" key="1">
    <source>
        <dbReference type="SAM" id="MobiDB-lite"/>
    </source>
</evidence>
<evidence type="ECO:0000313" key="5">
    <source>
        <dbReference type="EMBL" id="NKE63919.1"/>
    </source>
</evidence>
<accession>A0ABX1FYK4</accession>
<dbReference type="SMART" id="SM00327">
    <property type="entry name" value="VWA"/>
    <property type="match status" value="1"/>
</dbReference>
<feature type="region of interest" description="Disordered" evidence="1">
    <location>
        <begin position="300"/>
        <end position="320"/>
    </location>
</feature>
<evidence type="ECO:0000256" key="3">
    <source>
        <dbReference type="SAM" id="SignalP"/>
    </source>
</evidence>
<dbReference type="CDD" id="cd00198">
    <property type="entry name" value="vWFA"/>
    <property type="match status" value="1"/>
</dbReference>
<keyword evidence="2" id="KW-0472">Membrane</keyword>
<name>A0ABX1FYK4_9PSEU</name>
<feature type="domain" description="VWFA" evidence="4">
    <location>
        <begin position="38"/>
        <end position="247"/>
    </location>
</feature>
<reference evidence="5 6" key="1">
    <citation type="submission" date="2019-08" db="EMBL/GenBank/DDBJ databases">
        <title>Lentzea from Indian Himalayas.</title>
        <authorList>
            <person name="Mandal S."/>
            <person name="Mallick Gupta A."/>
            <person name="Maiti P.K."/>
            <person name="Sarkar J."/>
            <person name="Mandal S."/>
        </authorList>
    </citation>
    <scope>NUCLEOTIDE SEQUENCE [LARGE SCALE GENOMIC DNA]</scope>
    <source>
        <strain evidence="5 6">PSKA42</strain>
    </source>
</reference>
<dbReference type="Gene3D" id="3.40.50.410">
    <property type="entry name" value="von Willebrand factor, type A domain"/>
    <property type="match status" value="1"/>
</dbReference>
<dbReference type="EMBL" id="VSRL01000462">
    <property type="protein sequence ID" value="NKE63919.1"/>
    <property type="molecule type" value="Genomic_DNA"/>
</dbReference>
<evidence type="ECO:0000259" key="4">
    <source>
        <dbReference type="PROSITE" id="PS50234"/>
    </source>
</evidence>
<keyword evidence="6" id="KW-1185">Reference proteome</keyword>
<feature type="compositionally biased region" description="Polar residues" evidence="1">
    <location>
        <begin position="307"/>
        <end position="320"/>
    </location>
</feature>
<evidence type="ECO:0000256" key="2">
    <source>
        <dbReference type="SAM" id="Phobius"/>
    </source>
</evidence>